<keyword evidence="1" id="KW-0479">Metal-binding</keyword>
<dbReference type="AlphaFoldDB" id="A0A2J6S8C8"/>
<name>A0A2J6S8C8_HYAVF</name>
<organism evidence="3 4">
    <name type="scientific">Hyaloscypha variabilis (strain UAMH 11265 / GT02V1 / F)</name>
    <name type="common">Meliniomyces variabilis</name>
    <dbReference type="NCBI Taxonomy" id="1149755"/>
    <lineage>
        <taxon>Eukaryota</taxon>
        <taxon>Fungi</taxon>
        <taxon>Dikarya</taxon>
        <taxon>Ascomycota</taxon>
        <taxon>Pezizomycotina</taxon>
        <taxon>Leotiomycetes</taxon>
        <taxon>Helotiales</taxon>
        <taxon>Hyaloscyphaceae</taxon>
        <taxon>Hyaloscypha</taxon>
        <taxon>Hyaloscypha variabilis</taxon>
    </lineage>
</organism>
<dbReference type="InterPro" id="IPR013087">
    <property type="entry name" value="Znf_C2H2_type"/>
</dbReference>
<dbReference type="PROSITE" id="PS00028">
    <property type="entry name" value="ZINC_FINGER_C2H2_1"/>
    <property type="match status" value="1"/>
</dbReference>
<dbReference type="GO" id="GO:0008270">
    <property type="term" value="F:zinc ion binding"/>
    <property type="evidence" value="ECO:0007669"/>
    <property type="project" value="UniProtKB-KW"/>
</dbReference>
<reference evidence="3 4" key="1">
    <citation type="submission" date="2016-04" db="EMBL/GenBank/DDBJ databases">
        <title>A degradative enzymes factory behind the ericoid mycorrhizal symbiosis.</title>
        <authorList>
            <consortium name="DOE Joint Genome Institute"/>
            <person name="Martino E."/>
            <person name="Morin E."/>
            <person name="Grelet G."/>
            <person name="Kuo A."/>
            <person name="Kohler A."/>
            <person name="Daghino S."/>
            <person name="Barry K."/>
            <person name="Choi C."/>
            <person name="Cichocki N."/>
            <person name="Clum A."/>
            <person name="Copeland A."/>
            <person name="Hainaut M."/>
            <person name="Haridas S."/>
            <person name="Labutti K."/>
            <person name="Lindquist E."/>
            <person name="Lipzen A."/>
            <person name="Khouja H.-R."/>
            <person name="Murat C."/>
            <person name="Ohm R."/>
            <person name="Olson A."/>
            <person name="Spatafora J."/>
            <person name="Veneault-Fourrey C."/>
            <person name="Henrissat B."/>
            <person name="Grigoriev I."/>
            <person name="Martin F."/>
            <person name="Perotto S."/>
        </authorList>
    </citation>
    <scope>NUCLEOTIDE SEQUENCE [LARGE SCALE GENOMIC DNA]</scope>
    <source>
        <strain evidence="3 4">F</strain>
    </source>
</reference>
<gene>
    <name evidence="3" type="ORF">L207DRAFT_627766</name>
</gene>
<feature type="domain" description="C2H2-type" evidence="2">
    <location>
        <begin position="256"/>
        <end position="280"/>
    </location>
</feature>
<proteinExistence type="predicted"/>
<dbReference type="EMBL" id="KZ613938">
    <property type="protein sequence ID" value="PMD47022.1"/>
    <property type="molecule type" value="Genomic_DNA"/>
</dbReference>
<protein>
    <recommendedName>
        <fullName evidence="2">C2H2-type domain-containing protein</fullName>
    </recommendedName>
</protein>
<evidence type="ECO:0000259" key="2">
    <source>
        <dbReference type="PROSITE" id="PS50157"/>
    </source>
</evidence>
<accession>A0A2J6S8C8</accession>
<dbReference type="PROSITE" id="PS50157">
    <property type="entry name" value="ZINC_FINGER_C2H2_2"/>
    <property type="match status" value="1"/>
</dbReference>
<dbReference type="OrthoDB" id="654211at2759"/>
<evidence type="ECO:0000313" key="4">
    <source>
        <dbReference type="Proteomes" id="UP000235786"/>
    </source>
</evidence>
<evidence type="ECO:0000256" key="1">
    <source>
        <dbReference type="PROSITE-ProRule" id="PRU00042"/>
    </source>
</evidence>
<keyword evidence="1" id="KW-0863">Zinc-finger</keyword>
<evidence type="ECO:0000313" key="3">
    <source>
        <dbReference type="EMBL" id="PMD47022.1"/>
    </source>
</evidence>
<sequence length="289" mass="32027">MDKQHFLTNASEDSYDDSISLFNYGYEAMNITHGSLECQYLATQDVDSSRSKALSNQGYGWIYSEDALGMCRSSVDEAAYDASMMSRNAQGFFCDCCGKWALSKISQDAGLKSSWIYANVDATVWEQLVQSDITAVEQSALFETDMTTYFPMFESQSADNSYSNAAGDPNDFVLPYDLFASTNSFVLPEQTVPQASPFMAMSCHDGQGLKRISDTPIQRYKKERAVCPVSGCRTTLSRPADIPRHRETAYGGKKRHPCDFLGCTKSFSRKDKVTSHKRMHGLGGQAAST</sequence>
<keyword evidence="4" id="KW-1185">Reference proteome</keyword>
<dbReference type="Gene3D" id="3.30.160.60">
    <property type="entry name" value="Classic Zinc Finger"/>
    <property type="match status" value="1"/>
</dbReference>
<keyword evidence="1" id="KW-0862">Zinc</keyword>
<dbReference type="Proteomes" id="UP000235786">
    <property type="component" value="Unassembled WGS sequence"/>
</dbReference>